<accession>A0AAN7ZWD1</accession>
<evidence type="ECO:0000313" key="2">
    <source>
        <dbReference type="EMBL" id="KAK5707824.1"/>
    </source>
</evidence>
<evidence type="ECO:0000256" key="1">
    <source>
        <dbReference type="SAM" id="MobiDB-lite"/>
    </source>
</evidence>
<proteinExistence type="predicted"/>
<organism evidence="2 3">
    <name type="scientific">Elasticomyces elasticus</name>
    <dbReference type="NCBI Taxonomy" id="574655"/>
    <lineage>
        <taxon>Eukaryota</taxon>
        <taxon>Fungi</taxon>
        <taxon>Dikarya</taxon>
        <taxon>Ascomycota</taxon>
        <taxon>Pezizomycotina</taxon>
        <taxon>Dothideomycetes</taxon>
        <taxon>Dothideomycetidae</taxon>
        <taxon>Mycosphaerellales</taxon>
        <taxon>Teratosphaeriaceae</taxon>
        <taxon>Elasticomyces</taxon>
    </lineage>
</organism>
<dbReference type="AlphaFoldDB" id="A0AAN7ZWD1"/>
<evidence type="ECO:0000313" key="3">
    <source>
        <dbReference type="Proteomes" id="UP001310594"/>
    </source>
</evidence>
<feature type="region of interest" description="Disordered" evidence="1">
    <location>
        <begin position="17"/>
        <end position="55"/>
    </location>
</feature>
<dbReference type="EMBL" id="JAVRQU010000001">
    <property type="protein sequence ID" value="KAK5707824.1"/>
    <property type="molecule type" value="Genomic_DNA"/>
</dbReference>
<sequence>MQDMQEVRYLWELCEASANPKSPGGTSDAMKRSRNDTEGQGSPEQPSMLLTPGSESRIDLWQQTGSFPYPDLQVFPPPQTHEYSKNELRLIHHLSSISNDLLLKGTSHLTVWTPKMSK</sequence>
<gene>
    <name evidence="2" type="ORF">LTR97_000362</name>
</gene>
<dbReference type="Proteomes" id="UP001310594">
    <property type="component" value="Unassembled WGS sequence"/>
</dbReference>
<reference evidence="2" key="1">
    <citation type="submission" date="2023-08" db="EMBL/GenBank/DDBJ databases">
        <title>Black Yeasts Isolated from many extreme environments.</title>
        <authorList>
            <person name="Coleine C."/>
            <person name="Stajich J.E."/>
            <person name="Selbmann L."/>
        </authorList>
    </citation>
    <scope>NUCLEOTIDE SEQUENCE</scope>
    <source>
        <strain evidence="2">CCFEE 5810</strain>
    </source>
</reference>
<comment type="caution">
    <text evidence="2">The sequence shown here is derived from an EMBL/GenBank/DDBJ whole genome shotgun (WGS) entry which is preliminary data.</text>
</comment>
<protein>
    <submittedName>
        <fullName evidence="2">Uncharacterized protein</fullName>
    </submittedName>
</protein>
<name>A0AAN7ZWD1_9PEZI</name>